<gene>
    <name evidence="2" type="ORF">AG1IA_00402</name>
</gene>
<keyword evidence="3" id="KW-1185">Reference proteome</keyword>
<dbReference type="HOGENOM" id="CLU_2374219_0_0_1"/>
<evidence type="ECO:0000313" key="2">
    <source>
        <dbReference type="EMBL" id="ELU45524.1"/>
    </source>
</evidence>
<dbReference type="AlphaFoldDB" id="L8XA17"/>
<reference evidence="2 3" key="1">
    <citation type="journal article" date="2013" name="Nat. Commun.">
        <title>The evolution and pathogenic mechanisms of the rice sheath blight pathogen.</title>
        <authorList>
            <person name="Zheng A."/>
            <person name="Lin R."/>
            <person name="Xu L."/>
            <person name="Qin P."/>
            <person name="Tang C."/>
            <person name="Ai P."/>
            <person name="Zhang D."/>
            <person name="Liu Y."/>
            <person name="Sun Z."/>
            <person name="Feng H."/>
            <person name="Wang Y."/>
            <person name="Chen Y."/>
            <person name="Liang X."/>
            <person name="Fu R."/>
            <person name="Li Q."/>
            <person name="Zhang J."/>
            <person name="Yu X."/>
            <person name="Xie Z."/>
            <person name="Ding L."/>
            <person name="Guan P."/>
            <person name="Tang J."/>
            <person name="Liang Y."/>
            <person name="Wang S."/>
            <person name="Deng Q."/>
            <person name="Li S."/>
            <person name="Zhu J."/>
            <person name="Wang L."/>
            <person name="Liu H."/>
            <person name="Li P."/>
        </authorList>
    </citation>
    <scope>NUCLEOTIDE SEQUENCE [LARGE SCALE GENOMIC DNA]</scope>
    <source>
        <strain evidence="3">AG-1 IA</strain>
    </source>
</reference>
<sequence length="95" mass="10297">MQHYAGETLSTNNCATHPRPTLNGKPKILKSVAPYLGIQNSPKQQTFVYAVHSSTFAPYPKVSHSAFGDRAPTEPGFGLISNAAVDMLRGRPSNR</sequence>
<evidence type="ECO:0000313" key="3">
    <source>
        <dbReference type="Proteomes" id="UP000011668"/>
    </source>
</evidence>
<comment type="caution">
    <text evidence="2">The sequence shown here is derived from an EMBL/GenBank/DDBJ whole genome shotgun (WGS) entry which is preliminary data.</text>
</comment>
<evidence type="ECO:0000256" key="1">
    <source>
        <dbReference type="SAM" id="MobiDB-lite"/>
    </source>
</evidence>
<feature type="region of interest" description="Disordered" evidence="1">
    <location>
        <begin position="1"/>
        <end position="26"/>
    </location>
</feature>
<proteinExistence type="predicted"/>
<dbReference type="Proteomes" id="UP000011668">
    <property type="component" value="Unassembled WGS sequence"/>
</dbReference>
<dbReference type="EMBL" id="AFRT01000065">
    <property type="protein sequence ID" value="ELU45524.1"/>
    <property type="molecule type" value="Genomic_DNA"/>
</dbReference>
<name>L8XA17_THACA</name>
<protein>
    <submittedName>
        <fullName evidence="2">Uncharacterized protein</fullName>
    </submittedName>
</protein>
<organism evidence="2 3">
    <name type="scientific">Thanatephorus cucumeris (strain AG1-IA)</name>
    <name type="common">Rice sheath blight fungus</name>
    <name type="synonym">Rhizoctonia solani</name>
    <dbReference type="NCBI Taxonomy" id="983506"/>
    <lineage>
        <taxon>Eukaryota</taxon>
        <taxon>Fungi</taxon>
        <taxon>Dikarya</taxon>
        <taxon>Basidiomycota</taxon>
        <taxon>Agaricomycotina</taxon>
        <taxon>Agaricomycetes</taxon>
        <taxon>Cantharellales</taxon>
        <taxon>Ceratobasidiaceae</taxon>
        <taxon>Rhizoctonia</taxon>
        <taxon>Rhizoctonia solani AG-1</taxon>
    </lineage>
</organism>
<accession>L8XA17</accession>